<comment type="caution">
    <text evidence="10">The sequence shown here is derived from an EMBL/GenBank/DDBJ whole genome shotgun (WGS) entry which is preliminary data.</text>
</comment>
<name>A0A9X4H4M1_9FIRM</name>
<proteinExistence type="inferred from homology"/>
<organism evidence="10 11">
    <name type="scientific">Pelotomaculum isophthalicicum JI</name>
    <dbReference type="NCBI Taxonomy" id="947010"/>
    <lineage>
        <taxon>Bacteria</taxon>
        <taxon>Bacillati</taxon>
        <taxon>Bacillota</taxon>
        <taxon>Clostridia</taxon>
        <taxon>Eubacteriales</taxon>
        <taxon>Desulfotomaculaceae</taxon>
        <taxon>Pelotomaculum</taxon>
    </lineage>
</organism>
<keyword evidence="11" id="KW-1185">Reference proteome</keyword>
<gene>
    <name evidence="8 10" type="primary">cmk</name>
    <name evidence="10" type="ORF">L7E55_03200</name>
</gene>
<reference evidence="10" key="1">
    <citation type="submission" date="2022-02" db="EMBL/GenBank/DDBJ databases">
        <authorList>
            <person name="Leng L."/>
        </authorList>
    </citation>
    <scope>NUCLEOTIDE SEQUENCE</scope>
    <source>
        <strain evidence="10">JI</strain>
    </source>
</reference>
<dbReference type="InterPro" id="IPR011994">
    <property type="entry name" value="Cytidylate_kinase_dom"/>
</dbReference>
<dbReference type="GO" id="GO:0015949">
    <property type="term" value="P:nucleobase-containing small molecule interconversion"/>
    <property type="evidence" value="ECO:0007669"/>
    <property type="project" value="TreeGrafter"/>
</dbReference>
<dbReference type="SUPFAM" id="SSF52540">
    <property type="entry name" value="P-loop containing nucleoside triphosphate hydrolases"/>
    <property type="match status" value="1"/>
</dbReference>
<dbReference type="Proteomes" id="UP001154312">
    <property type="component" value="Unassembled WGS sequence"/>
</dbReference>
<dbReference type="CDD" id="cd02020">
    <property type="entry name" value="CMPK"/>
    <property type="match status" value="1"/>
</dbReference>
<dbReference type="GO" id="GO:0005524">
    <property type="term" value="F:ATP binding"/>
    <property type="evidence" value="ECO:0007669"/>
    <property type="project" value="UniProtKB-UniRule"/>
</dbReference>
<comment type="similarity">
    <text evidence="1 8">Belongs to the cytidylate kinase family. Type 1 subfamily.</text>
</comment>
<feature type="domain" description="Cytidylate kinase" evidence="9">
    <location>
        <begin position="7"/>
        <end position="218"/>
    </location>
</feature>
<keyword evidence="5 8" id="KW-0067">ATP-binding</keyword>
<sequence length="224" mass="24649">MDPKPNIAIDGPAGAGKSTVAKMVAKELGYLYIDTGAMYRAVTLKALREGLDLNEPVSVGEMAAAVSVELIAGDDHNLKVLLDGEDVTEQIRSPHISRNVSLTASIPAVRKHLVKLQKEMAKQGGVVMEGRDIGTVVLPDARIKIYLTASTEERARRRREELFAKGYHVDQEQMEAEILERDRIDTSREADPLTPAPDAEIIDCSSFTAEKVVKMIKDRVLTER</sequence>
<evidence type="ECO:0000256" key="2">
    <source>
        <dbReference type="ARBA" id="ARBA00022679"/>
    </source>
</evidence>
<dbReference type="AlphaFoldDB" id="A0A9X4H4M1"/>
<dbReference type="RefSeq" id="WP_277442607.1">
    <property type="nucleotide sequence ID" value="NZ_JAKOAV010000004.1"/>
</dbReference>
<dbReference type="InterPro" id="IPR027417">
    <property type="entry name" value="P-loop_NTPase"/>
</dbReference>
<comment type="catalytic activity">
    <reaction evidence="6 8">
        <text>dCMP + ATP = dCDP + ADP</text>
        <dbReference type="Rhea" id="RHEA:25094"/>
        <dbReference type="ChEBI" id="CHEBI:30616"/>
        <dbReference type="ChEBI" id="CHEBI:57566"/>
        <dbReference type="ChEBI" id="CHEBI:58593"/>
        <dbReference type="ChEBI" id="CHEBI:456216"/>
        <dbReference type="EC" id="2.7.4.25"/>
    </reaction>
</comment>
<evidence type="ECO:0000256" key="8">
    <source>
        <dbReference type="HAMAP-Rule" id="MF_00238"/>
    </source>
</evidence>
<dbReference type="PANTHER" id="PTHR21299">
    <property type="entry name" value="CYTIDYLATE KINASE/PANTOATE-BETA-ALANINE LIGASE"/>
    <property type="match status" value="1"/>
</dbReference>
<keyword evidence="8" id="KW-0963">Cytoplasm</keyword>
<keyword evidence="3 8" id="KW-0547">Nucleotide-binding</keyword>
<evidence type="ECO:0000256" key="5">
    <source>
        <dbReference type="ARBA" id="ARBA00022840"/>
    </source>
</evidence>
<evidence type="ECO:0000313" key="11">
    <source>
        <dbReference type="Proteomes" id="UP001154312"/>
    </source>
</evidence>
<accession>A0A9X4H4M1</accession>
<dbReference type="Gene3D" id="3.40.50.300">
    <property type="entry name" value="P-loop containing nucleotide triphosphate hydrolases"/>
    <property type="match status" value="1"/>
</dbReference>
<evidence type="ECO:0000256" key="1">
    <source>
        <dbReference type="ARBA" id="ARBA00009427"/>
    </source>
</evidence>
<dbReference type="NCBIfam" id="TIGR00017">
    <property type="entry name" value="cmk"/>
    <property type="match status" value="1"/>
</dbReference>
<comment type="catalytic activity">
    <reaction evidence="7 8">
        <text>CMP + ATP = CDP + ADP</text>
        <dbReference type="Rhea" id="RHEA:11600"/>
        <dbReference type="ChEBI" id="CHEBI:30616"/>
        <dbReference type="ChEBI" id="CHEBI:58069"/>
        <dbReference type="ChEBI" id="CHEBI:60377"/>
        <dbReference type="ChEBI" id="CHEBI:456216"/>
        <dbReference type="EC" id="2.7.4.25"/>
    </reaction>
</comment>
<evidence type="ECO:0000256" key="7">
    <source>
        <dbReference type="ARBA" id="ARBA00048478"/>
    </source>
</evidence>
<dbReference type="HAMAP" id="MF_00238">
    <property type="entry name" value="Cytidyl_kinase_type1"/>
    <property type="match status" value="1"/>
</dbReference>
<dbReference type="GO" id="GO:0006220">
    <property type="term" value="P:pyrimidine nucleotide metabolic process"/>
    <property type="evidence" value="ECO:0007669"/>
    <property type="project" value="UniProtKB-UniRule"/>
</dbReference>
<evidence type="ECO:0000259" key="9">
    <source>
        <dbReference type="Pfam" id="PF02224"/>
    </source>
</evidence>
<dbReference type="GO" id="GO:0005829">
    <property type="term" value="C:cytosol"/>
    <property type="evidence" value="ECO:0007669"/>
    <property type="project" value="TreeGrafter"/>
</dbReference>
<dbReference type="EMBL" id="JAKOAV010000004">
    <property type="protein sequence ID" value="MDF9407373.1"/>
    <property type="molecule type" value="Genomic_DNA"/>
</dbReference>
<dbReference type="InterPro" id="IPR003136">
    <property type="entry name" value="Cytidylate_kin"/>
</dbReference>
<dbReference type="GO" id="GO:0036431">
    <property type="term" value="F:dCMP kinase activity"/>
    <property type="evidence" value="ECO:0007669"/>
    <property type="project" value="InterPro"/>
</dbReference>
<keyword evidence="4 8" id="KW-0418">Kinase</keyword>
<evidence type="ECO:0000256" key="3">
    <source>
        <dbReference type="ARBA" id="ARBA00022741"/>
    </source>
</evidence>
<dbReference type="Pfam" id="PF02224">
    <property type="entry name" value="Cytidylate_kin"/>
    <property type="match status" value="1"/>
</dbReference>
<keyword evidence="2 8" id="KW-0808">Transferase</keyword>
<dbReference type="EC" id="2.7.4.25" evidence="8"/>
<evidence type="ECO:0000313" key="10">
    <source>
        <dbReference type="EMBL" id="MDF9407373.1"/>
    </source>
</evidence>
<evidence type="ECO:0000256" key="6">
    <source>
        <dbReference type="ARBA" id="ARBA00047615"/>
    </source>
</evidence>
<evidence type="ECO:0000256" key="4">
    <source>
        <dbReference type="ARBA" id="ARBA00022777"/>
    </source>
</evidence>
<dbReference type="PANTHER" id="PTHR21299:SF2">
    <property type="entry name" value="CYTIDYLATE KINASE"/>
    <property type="match status" value="1"/>
</dbReference>
<feature type="binding site" evidence="8">
    <location>
        <begin position="11"/>
        <end position="19"/>
    </location>
    <ligand>
        <name>ATP</name>
        <dbReference type="ChEBI" id="CHEBI:30616"/>
    </ligand>
</feature>
<comment type="subcellular location">
    <subcellularLocation>
        <location evidence="8">Cytoplasm</location>
    </subcellularLocation>
</comment>
<protein>
    <recommendedName>
        <fullName evidence="8">Cytidylate kinase</fullName>
        <shortName evidence="8">CK</shortName>
        <ecNumber evidence="8">2.7.4.25</ecNumber>
    </recommendedName>
    <alternativeName>
        <fullName evidence="8">Cytidine monophosphate kinase</fullName>
        <shortName evidence="8">CMP kinase</shortName>
    </alternativeName>
</protein>